<evidence type="ECO:0000313" key="8">
    <source>
        <dbReference type="EMBL" id="SEH94881.1"/>
    </source>
</evidence>
<dbReference type="Pfam" id="PF01120">
    <property type="entry name" value="Alpha_L_fucos"/>
    <property type="match status" value="1"/>
</dbReference>
<dbReference type="GO" id="GO:0016139">
    <property type="term" value="P:glycoside catabolic process"/>
    <property type="evidence" value="ECO:0007669"/>
    <property type="project" value="TreeGrafter"/>
</dbReference>
<dbReference type="STRING" id="1679444.PYTT_1994"/>
<dbReference type="Proteomes" id="UP000176204">
    <property type="component" value="Chromosome I"/>
</dbReference>
<dbReference type="SMART" id="SM00812">
    <property type="entry name" value="Alpha_L_fucos"/>
    <property type="match status" value="1"/>
</dbReference>
<dbReference type="EMBL" id="LT629973">
    <property type="protein sequence ID" value="SEH94881.1"/>
    <property type="molecule type" value="Genomic_DNA"/>
</dbReference>
<comment type="function">
    <text evidence="1">Alpha-L-fucosidase is responsible for hydrolyzing the alpha-1,6-linked fucose joined to the reducing-end N-acetylglucosamine of the carbohydrate moieties of glycoproteins.</text>
</comment>
<feature type="domain" description="Glycoside hydrolase family 29 N-terminal" evidence="7">
    <location>
        <begin position="34"/>
        <end position="377"/>
    </location>
</feature>
<keyword evidence="9" id="KW-1185">Reference proteome</keyword>
<dbReference type="GO" id="GO:0005764">
    <property type="term" value="C:lysosome"/>
    <property type="evidence" value="ECO:0007669"/>
    <property type="project" value="TreeGrafter"/>
</dbReference>
<keyword evidence="5" id="KW-0378">Hydrolase</keyword>
<keyword evidence="6" id="KW-0326">Glycosidase</keyword>
<dbReference type="Gene3D" id="3.20.20.80">
    <property type="entry name" value="Glycosidases"/>
    <property type="match status" value="1"/>
</dbReference>
<evidence type="ECO:0000256" key="2">
    <source>
        <dbReference type="ARBA" id="ARBA00007951"/>
    </source>
</evidence>
<evidence type="ECO:0000256" key="5">
    <source>
        <dbReference type="ARBA" id="ARBA00022801"/>
    </source>
</evidence>
<organism evidence="8 9">
    <name type="scientific">Akkermansia glycaniphila</name>
    <dbReference type="NCBI Taxonomy" id="1679444"/>
    <lineage>
        <taxon>Bacteria</taxon>
        <taxon>Pseudomonadati</taxon>
        <taxon>Verrucomicrobiota</taxon>
        <taxon>Verrucomicrobiia</taxon>
        <taxon>Verrucomicrobiales</taxon>
        <taxon>Akkermansiaceae</taxon>
        <taxon>Akkermansia</taxon>
    </lineage>
</organism>
<keyword evidence="4" id="KW-0732">Signal</keyword>
<evidence type="ECO:0000259" key="7">
    <source>
        <dbReference type="Pfam" id="PF01120"/>
    </source>
</evidence>
<dbReference type="RefSeq" id="WP_067775781.1">
    <property type="nucleotide sequence ID" value="NZ_LIGX01000023.1"/>
</dbReference>
<dbReference type="EC" id="3.2.1.51" evidence="3"/>
<proteinExistence type="inferred from homology"/>
<dbReference type="InterPro" id="IPR017853">
    <property type="entry name" value="GH"/>
</dbReference>
<reference evidence="9" key="1">
    <citation type="submission" date="2016-09" db="EMBL/GenBank/DDBJ databases">
        <authorList>
            <person name="Koehorst J."/>
        </authorList>
    </citation>
    <scope>NUCLEOTIDE SEQUENCE [LARGE SCALE GENOMIC DNA]</scope>
</reference>
<dbReference type="InterPro" id="IPR057739">
    <property type="entry name" value="Glyco_hydro_29_N"/>
</dbReference>
<evidence type="ECO:0000313" key="9">
    <source>
        <dbReference type="Proteomes" id="UP000176204"/>
    </source>
</evidence>
<evidence type="ECO:0000256" key="6">
    <source>
        <dbReference type="ARBA" id="ARBA00023295"/>
    </source>
</evidence>
<dbReference type="AlphaFoldDB" id="A0A1H6MB85"/>
<dbReference type="PRINTS" id="PR00741">
    <property type="entry name" value="GLHYDRLASE29"/>
</dbReference>
<evidence type="ECO:0000256" key="1">
    <source>
        <dbReference type="ARBA" id="ARBA00004071"/>
    </source>
</evidence>
<sequence length="490" mass="54265">MNFTRILQTICLGSIVCAQAPALPLPASDNHAAVNETQEQRDARMQWWRDAKFGMFVHYGLYSGLAGVWKGKQGGSEWIQKNVEVDTDEYAAEALPLFQPKPGFADEWAQLAKDAGCQYTVMTTKHHDGFALFDTATTDYDAKDKKGRDLVREYVDAIRKQGLKVGFYHSVIDWHQQDYDNTICPDLCYPKNQIALLKNKGIPRNHTAYQKYLHTQVRELLSNYGPIDIIWWDYSQGDAEGEKGWKAPSLIEMCRKLHPGIIMNNRLYSYSGLDKTKALGGLDVRCGDFMTPEQHIPAEGYPGTDWEACMTVSDKWGYNRFDTNVKSTETIIRKLVECTAKGGNLLINVNPMADGTIPPKVAAALRGVGPWLKTNGEAIYAAKPVQGLTLPEGCYATTSPDGIYIFLPPLDIAKKQAAMLNGKYWLVLDSRQLGAANADLLGMPGIKPGIGAVNEHIPATGDVAHSTIITVPLEAWDKLTVPVVKLTSEI</sequence>
<dbReference type="GO" id="GO:0006004">
    <property type="term" value="P:fucose metabolic process"/>
    <property type="evidence" value="ECO:0007669"/>
    <property type="project" value="InterPro"/>
</dbReference>
<dbReference type="PANTHER" id="PTHR10030:SF37">
    <property type="entry name" value="ALPHA-L-FUCOSIDASE-RELATED"/>
    <property type="match status" value="1"/>
</dbReference>
<dbReference type="InterPro" id="IPR000933">
    <property type="entry name" value="Glyco_hydro_29"/>
</dbReference>
<evidence type="ECO:0000256" key="3">
    <source>
        <dbReference type="ARBA" id="ARBA00012662"/>
    </source>
</evidence>
<dbReference type="KEGG" id="agl:PYTT_1994"/>
<comment type="similarity">
    <text evidence="2">Belongs to the glycosyl hydrolase 29 family.</text>
</comment>
<dbReference type="InterPro" id="IPR016286">
    <property type="entry name" value="FUC_metazoa-typ"/>
</dbReference>
<evidence type="ECO:0000256" key="4">
    <source>
        <dbReference type="ARBA" id="ARBA00022729"/>
    </source>
</evidence>
<name>A0A1H6MB85_9BACT</name>
<dbReference type="SMR" id="A0A1H6MB85"/>
<dbReference type="SUPFAM" id="SSF51445">
    <property type="entry name" value="(Trans)glycosidases"/>
    <property type="match status" value="1"/>
</dbReference>
<protein>
    <recommendedName>
        <fullName evidence="3">alpha-L-fucosidase</fullName>
        <ecNumber evidence="3">3.2.1.51</ecNumber>
    </recommendedName>
</protein>
<gene>
    <name evidence="8" type="ORF">PYTT_1994</name>
</gene>
<accession>A0A1H6MB85</accession>
<dbReference type="GO" id="GO:0004560">
    <property type="term" value="F:alpha-L-fucosidase activity"/>
    <property type="evidence" value="ECO:0007669"/>
    <property type="project" value="InterPro"/>
</dbReference>
<dbReference type="PANTHER" id="PTHR10030">
    <property type="entry name" value="ALPHA-L-FUCOSIDASE"/>
    <property type="match status" value="1"/>
</dbReference>